<protein>
    <recommendedName>
        <fullName evidence="2">CAP-Gly domain-containing protein</fullName>
    </recommendedName>
</protein>
<dbReference type="KEGG" id="aqu:109591709"/>
<feature type="compositionally biased region" description="Basic and acidic residues" evidence="1">
    <location>
        <begin position="265"/>
        <end position="286"/>
    </location>
</feature>
<dbReference type="GeneID" id="109591709"/>
<evidence type="ECO:0000313" key="4">
    <source>
        <dbReference type="Proteomes" id="UP000007879"/>
    </source>
</evidence>
<organism evidence="3 4">
    <name type="scientific">Amphimedon queenslandica</name>
    <name type="common">Sponge</name>
    <dbReference type="NCBI Taxonomy" id="400682"/>
    <lineage>
        <taxon>Eukaryota</taxon>
        <taxon>Metazoa</taxon>
        <taxon>Porifera</taxon>
        <taxon>Demospongiae</taxon>
        <taxon>Heteroscleromorpha</taxon>
        <taxon>Haplosclerida</taxon>
        <taxon>Niphatidae</taxon>
        <taxon>Amphimedon</taxon>
    </lineage>
</organism>
<dbReference type="Pfam" id="PF01302">
    <property type="entry name" value="CAP_GLY"/>
    <property type="match status" value="1"/>
</dbReference>
<dbReference type="AlphaFoldDB" id="A0AAN0K0C0"/>
<dbReference type="Gene3D" id="2.30.30.190">
    <property type="entry name" value="CAP Gly-rich-like domain"/>
    <property type="match status" value="1"/>
</dbReference>
<feature type="compositionally biased region" description="Basic and acidic residues" evidence="1">
    <location>
        <begin position="175"/>
        <end position="185"/>
    </location>
</feature>
<dbReference type="PROSITE" id="PS50245">
    <property type="entry name" value="CAP_GLY_2"/>
    <property type="match status" value="1"/>
</dbReference>
<dbReference type="EnsemblMetazoa" id="XM_020007378.1">
    <property type="protein sequence ID" value="XP_019862937.1"/>
    <property type="gene ID" value="LOC109591709"/>
</dbReference>
<name>A0AAN0K0C0_AMPQE</name>
<accession>A0AAN0K0C0</accession>
<dbReference type="SMART" id="SM01052">
    <property type="entry name" value="CAP_GLY"/>
    <property type="match status" value="1"/>
</dbReference>
<proteinExistence type="predicted"/>
<feature type="region of interest" description="Disordered" evidence="1">
    <location>
        <begin position="90"/>
        <end position="287"/>
    </location>
</feature>
<evidence type="ECO:0000256" key="1">
    <source>
        <dbReference type="SAM" id="MobiDB-lite"/>
    </source>
</evidence>
<feature type="compositionally biased region" description="Basic and acidic residues" evidence="1">
    <location>
        <begin position="145"/>
        <end position="157"/>
    </location>
</feature>
<keyword evidence="4" id="KW-1185">Reference proteome</keyword>
<feature type="compositionally biased region" description="Basic and acidic residues" evidence="1">
    <location>
        <begin position="122"/>
        <end position="132"/>
    </location>
</feature>
<dbReference type="Proteomes" id="UP000007879">
    <property type="component" value="Unassembled WGS sequence"/>
</dbReference>
<dbReference type="RefSeq" id="XP_019862937.1">
    <property type="nucleotide sequence ID" value="XM_020007378.1"/>
</dbReference>
<dbReference type="InterPro" id="IPR036859">
    <property type="entry name" value="CAP-Gly_dom_sf"/>
</dbReference>
<feature type="compositionally biased region" description="Basic and acidic residues" evidence="1">
    <location>
        <begin position="90"/>
        <end position="99"/>
    </location>
</feature>
<feature type="compositionally biased region" description="Polar residues" evidence="1">
    <location>
        <begin position="204"/>
        <end position="215"/>
    </location>
</feature>
<sequence>EKKILSIDRHFPGMYIDITGSRGQEVFKVGFGHTRLFFPEEFGVVLHVEEYAKQRQEARALKWELEEAKKYGLSLEEYRSQEKYIEKAKLANKDNEQENHPWQTGGGQEEEGAAAGVGPFGKNKESEKDKMSEAIMHVSTSEPLSEGRRQQEERAYELARQQSQHGGGDPTGYEVIKRGEVKPTDDNYSDVEPYHTVPEDHQQDVSPVSQGSQKPSLKAHHEEGYKSLSSYNTHHPYSPNLRHSPDPPADYRGGNHQGYNCDNQYRGHHDPPGHHDRRDPSHDPHHQFTVGSMVRVVAIQRGDPLYGVVQWIGILPDYPGTIAGVELEKTINGGTDGTRGGRRFFTCPYGKGYLNFHF</sequence>
<dbReference type="InterPro" id="IPR000938">
    <property type="entry name" value="CAP-Gly_domain"/>
</dbReference>
<evidence type="ECO:0000259" key="2">
    <source>
        <dbReference type="PROSITE" id="PS50245"/>
    </source>
</evidence>
<reference evidence="3" key="2">
    <citation type="submission" date="2024-06" db="UniProtKB">
        <authorList>
            <consortium name="EnsemblMetazoa"/>
        </authorList>
    </citation>
    <scope>IDENTIFICATION</scope>
</reference>
<feature type="domain" description="CAP-Gly" evidence="2">
    <location>
        <begin position="313"/>
        <end position="358"/>
    </location>
</feature>
<reference evidence="4" key="1">
    <citation type="journal article" date="2010" name="Nature">
        <title>The Amphimedon queenslandica genome and the evolution of animal complexity.</title>
        <authorList>
            <person name="Srivastava M."/>
            <person name="Simakov O."/>
            <person name="Chapman J."/>
            <person name="Fahey B."/>
            <person name="Gauthier M.E."/>
            <person name="Mitros T."/>
            <person name="Richards G.S."/>
            <person name="Conaco C."/>
            <person name="Dacre M."/>
            <person name="Hellsten U."/>
            <person name="Larroux C."/>
            <person name="Putnam N.H."/>
            <person name="Stanke M."/>
            <person name="Adamska M."/>
            <person name="Darling A."/>
            <person name="Degnan S.M."/>
            <person name="Oakley T.H."/>
            <person name="Plachetzki D.C."/>
            <person name="Zhai Y."/>
            <person name="Adamski M."/>
            <person name="Calcino A."/>
            <person name="Cummins S.F."/>
            <person name="Goodstein D.M."/>
            <person name="Harris C."/>
            <person name="Jackson D.J."/>
            <person name="Leys S.P."/>
            <person name="Shu S."/>
            <person name="Woodcroft B.J."/>
            <person name="Vervoort M."/>
            <person name="Kosik K.S."/>
            <person name="Manning G."/>
            <person name="Degnan B.M."/>
            <person name="Rokhsar D.S."/>
        </authorList>
    </citation>
    <scope>NUCLEOTIDE SEQUENCE [LARGE SCALE GENOMIC DNA]</scope>
</reference>
<evidence type="ECO:0000313" key="3">
    <source>
        <dbReference type="EnsemblMetazoa" id="XP_019862937.1"/>
    </source>
</evidence>
<dbReference type="SUPFAM" id="SSF74924">
    <property type="entry name" value="Cap-Gly domain"/>
    <property type="match status" value="1"/>
</dbReference>